<dbReference type="Gene3D" id="2.40.40.10">
    <property type="entry name" value="RlpA-like domain"/>
    <property type="match status" value="1"/>
</dbReference>
<dbReference type="InterPro" id="IPR007137">
    <property type="entry name" value="DUF348"/>
</dbReference>
<dbReference type="PANTHER" id="PTHR39160">
    <property type="entry name" value="CELL WALL-BINDING PROTEIN YOCH"/>
    <property type="match status" value="1"/>
</dbReference>
<feature type="domain" description="G5" evidence="3">
    <location>
        <begin position="211"/>
        <end position="291"/>
    </location>
</feature>
<dbReference type="RefSeq" id="WP_367780426.1">
    <property type="nucleotide sequence ID" value="NZ_JBFMIA010000018.1"/>
</dbReference>
<evidence type="ECO:0000313" key="4">
    <source>
        <dbReference type="EMBL" id="MEW9502938.1"/>
    </source>
</evidence>
<organism evidence="4 5">
    <name type="scientific">Jeotgalibacillus marinus</name>
    <dbReference type="NCBI Taxonomy" id="86667"/>
    <lineage>
        <taxon>Bacteria</taxon>
        <taxon>Bacillati</taxon>
        <taxon>Bacillota</taxon>
        <taxon>Bacilli</taxon>
        <taxon>Bacillales</taxon>
        <taxon>Caryophanaceae</taxon>
        <taxon>Jeotgalibacillus</taxon>
    </lineage>
</organism>
<dbReference type="SUPFAM" id="SSF50685">
    <property type="entry name" value="Barwin-like endoglucanases"/>
    <property type="match status" value="1"/>
</dbReference>
<dbReference type="InterPro" id="IPR036908">
    <property type="entry name" value="RlpA-like_sf"/>
</dbReference>
<gene>
    <name evidence="4" type="ORF">AB1471_14175</name>
</gene>
<comment type="caution">
    <text evidence="4">The sequence shown here is derived from an EMBL/GenBank/DDBJ whole genome shotgun (WGS) entry which is preliminary data.</text>
</comment>
<keyword evidence="2" id="KW-0812">Transmembrane</keyword>
<keyword evidence="1" id="KW-0732">Signal</keyword>
<evidence type="ECO:0000313" key="5">
    <source>
        <dbReference type="Proteomes" id="UP001556040"/>
    </source>
</evidence>
<dbReference type="CDD" id="cd22786">
    <property type="entry name" value="DPBB_YuiC-like"/>
    <property type="match status" value="1"/>
</dbReference>
<dbReference type="InterPro" id="IPR010611">
    <property type="entry name" value="3D_dom"/>
</dbReference>
<dbReference type="InterPro" id="IPR011098">
    <property type="entry name" value="G5_dom"/>
</dbReference>
<dbReference type="SMART" id="SM01208">
    <property type="entry name" value="G5"/>
    <property type="match status" value="1"/>
</dbReference>
<keyword evidence="2" id="KW-0472">Membrane</keyword>
<protein>
    <submittedName>
        <fullName evidence="4">Ubiquitin-like domain-containing protein</fullName>
    </submittedName>
</protein>
<sequence>MQLKNNMKNLFPKSMSKRNWVNSLVTITLFVVVVSFLFHEGTKKTVTLSLNGEEQLVRTHASTVKDIFQELELDLQTQDYLSPSGDSAVYHDMKVRWREAKQVSFDIGKETQQLMTTAETVEEFLRKQKIKIGDHDELSHDLKDKIEENMTISLDQAFAWTLVDGLNDQEVWSTSITVADFLKQHNIKLKKDDRIEPALNTTLVKGASVTIIRVEKVTDVLEETKDFAVETRKDEDLTTGTEEVIQEGEEGLIEKTYEIVMENEKEISRELISEKTVKESKNEVVSVGTKVVADVSRGTKATQTASEGTEMYVSSTAYTSYCNGCSGITTTGINLKANPNVKVIAVDPSVIPLGSEVYVEGYGYAIAADTGGAVKGNKIDVFIPTQEEAYRWGNRRVLITVLP</sequence>
<feature type="transmembrane region" description="Helical" evidence="2">
    <location>
        <begin position="20"/>
        <end position="38"/>
    </location>
</feature>
<reference evidence="4 5" key="1">
    <citation type="journal article" date="1979" name="Int. J. Syst. Evol. Microbiol.">
        <title>Bacillus globisporus subsp. marinus subsp. nov.</title>
        <authorList>
            <person name="Liu H."/>
        </authorList>
    </citation>
    <scope>NUCLEOTIDE SEQUENCE [LARGE SCALE GENOMIC DNA]</scope>
    <source>
        <strain evidence="4 5">DSM 1297</strain>
    </source>
</reference>
<dbReference type="PANTHER" id="PTHR39160:SF4">
    <property type="entry name" value="RESUSCITATION-PROMOTING FACTOR RPFB"/>
    <property type="match status" value="1"/>
</dbReference>
<dbReference type="Pfam" id="PF07501">
    <property type="entry name" value="G5"/>
    <property type="match status" value="1"/>
</dbReference>
<dbReference type="Pfam" id="PF03990">
    <property type="entry name" value="DUF348"/>
    <property type="match status" value="3"/>
</dbReference>
<dbReference type="Pfam" id="PF06725">
    <property type="entry name" value="3D"/>
    <property type="match status" value="1"/>
</dbReference>
<dbReference type="EMBL" id="JBFMIA010000018">
    <property type="protein sequence ID" value="MEW9502938.1"/>
    <property type="molecule type" value="Genomic_DNA"/>
</dbReference>
<evidence type="ECO:0000256" key="1">
    <source>
        <dbReference type="ARBA" id="ARBA00022729"/>
    </source>
</evidence>
<evidence type="ECO:0000259" key="3">
    <source>
        <dbReference type="PROSITE" id="PS51109"/>
    </source>
</evidence>
<accession>A0ABV3Q6G2</accession>
<proteinExistence type="predicted"/>
<dbReference type="Gene3D" id="2.20.230.10">
    <property type="entry name" value="Resuscitation-promoting factor rpfb"/>
    <property type="match status" value="1"/>
</dbReference>
<keyword evidence="5" id="KW-1185">Reference proteome</keyword>
<keyword evidence="2" id="KW-1133">Transmembrane helix</keyword>
<dbReference type="Proteomes" id="UP001556040">
    <property type="component" value="Unassembled WGS sequence"/>
</dbReference>
<name>A0ABV3Q6G2_9BACL</name>
<dbReference type="InterPro" id="IPR051933">
    <property type="entry name" value="Resuscitation_pf_RpfB"/>
</dbReference>
<evidence type="ECO:0000256" key="2">
    <source>
        <dbReference type="SAM" id="Phobius"/>
    </source>
</evidence>
<dbReference type="PROSITE" id="PS51109">
    <property type="entry name" value="G5"/>
    <property type="match status" value="1"/>
</dbReference>